<comment type="catalytic activity">
    <reaction evidence="10">
        <text>an acyl-CoA + a 1,2-diacyl-sn-glycerol = a triacyl-sn-glycerol + CoA</text>
        <dbReference type="Rhea" id="RHEA:10868"/>
        <dbReference type="ChEBI" id="CHEBI:17815"/>
        <dbReference type="ChEBI" id="CHEBI:57287"/>
        <dbReference type="ChEBI" id="CHEBI:58342"/>
        <dbReference type="ChEBI" id="CHEBI:64615"/>
        <dbReference type="EC" id="2.3.1.20"/>
    </reaction>
</comment>
<dbReference type="Gene3D" id="3.30.559.10">
    <property type="entry name" value="Chloramphenicol acetyltransferase-like domain"/>
    <property type="match status" value="1"/>
</dbReference>
<proteinExistence type="inferred from homology"/>
<evidence type="ECO:0000256" key="2">
    <source>
        <dbReference type="ARBA" id="ARBA00004586"/>
    </source>
</evidence>
<evidence type="ECO:0000256" key="8">
    <source>
        <dbReference type="ARBA" id="ARBA00024360"/>
    </source>
</evidence>
<accession>A0A0K9P9B9</accession>
<dbReference type="GO" id="GO:0008374">
    <property type="term" value="F:O-acyltransferase activity"/>
    <property type="evidence" value="ECO:0000318"/>
    <property type="project" value="GO_Central"/>
</dbReference>
<evidence type="ECO:0000259" key="11">
    <source>
        <dbReference type="Pfam" id="PF03007"/>
    </source>
</evidence>
<dbReference type="Pfam" id="PF06974">
    <property type="entry name" value="WS_DGAT_C"/>
    <property type="match status" value="1"/>
</dbReference>
<dbReference type="EMBL" id="LFYR01001020">
    <property type="protein sequence ID" value="KMZ65653.1"/>
    <property type="molecule type" value="Genomic_DNA"/>
</dbReference>
<dbReference type="STRING" id="29655.A0A0K9P9B9"/>
<evidence type="ECO:0000256" key="4">
    <source>
        <dbReference type="ARBA" id="ARBA00005189"/>
    </source>
</evidence>
<dbReference type="GO" id="GO:0005886">
    <property type="term" value="C:plasma membrane"/>
    <property type="evidence" value="ECO:0000318"/>
    <property type="project" value="GO_Central"/>
</dbReference>
<keyword evidence="14" id="KW-1185">Reference proteome</keyword>
<dbReference type="OMA" id="FNCYIIS"/>
<keyword evidence="5 13" id="KW-0808">Transferase</keyword>
<feature type="domain" description="O-acyltransferase WSD1-like N-terminal" evidence="11">
    <location>
        <begin position="115"/>
        <end position="279"/>
    </location>
</feature>
<dbReference type="GO" id="GO:0004144">
    <property type="term" value="F:diacylglycerol O-acyltransferase activity"/>
    <property type="evidence" value="ECO:0007669"/>
    <property type="project" value="UniProtKB-EC"/>
</dbReference>
<name>A0A0K9P9B9_ZOSMR</name>
<evidence type="ECO:0000313" key="13">
    <source>
        <dbReference type="EMBL" id="KMZ65653.1"/>
    </source>
</evidence>
<comment type="caution">
    <text evidence="13">The sequence shown here is derived from an EMBL/GenBank/DDBJ whole genome shotgun (WGS) entry which is preliminary data.</text>
</comment>
<comment type="pathway">
    <text evidence="3">Glycerolipid metabolism; triacylglycerol biosynthesis.</text>
</comment>
<dbReference type="GO" id="GO:0019432">
    <property type="term" value="P:triglyceride biosynthetic process"/>
    <property type="evidence" value="ECO:0000318"/>
    <property type="project" value="GO_Central"/>
</dbReference>
<dbReference type="GO" id="GO:0005789">
    <property type="term" value="C:endoplasmic reticulum membrane"/>
    <property type="evidence" value="ECO:0007669"/>
    <property type="project" value="UniProtKB-SubCell"/>
</dbReference>
<evidence type="ECO:0000313" key="14">
    <source>
        <dbReference type="Proteomes" id="UP000036987"/>
    </source>
</evidence>
<dbReference type="OrthoDB" id="619536at2759"/>
<evidence type="ECO:0000256" key="7">
    <source>
        <dbReference type="ARBA" id="ARBA00023315"/>
    </source>
</evidence>
<dbReference type="UniPathway" id="UPA00282"/>
<evidence type="ECO:0000256" key="5">
    <source>
        <dbReference type="ARBA" id="ARBA00022679"/>
    </source>
</evidence>
<evidence type="ECO:0000259" key="12">
    <source>
        <dbReference type="Pfam" id="PF06974"/>
    </source>
</evidence>
<dbReference type="InterPro" id="IPR023213">
    <property type="entry name" value="CAT-like_dom_sf"/>
</dbReference>
<dbReference type="Pfam" id="PF03007">
    <property type="entry name" value="WS_DGAT_cat"/>
    <property type="match status" value="1"/>
</dbReference>
<evidence type="ECO:0000256" key="6">
    <source>
        <dbReference type="ARBA" id="ARBA00022824"/>
    </source>
</evidence>
<sequence>MLKLPTALMVGKKKDSEEEWEEPLSPATRLFHQPNFNCFIVVMLGVGKKIDVDIVEAGFESSIIRHPRFSSLQLLSPEGRTKAPKWVKTSVVVRNHFVVPDLTTDNVPQLDPDRLVEDYISQLSTTTLDFSKPLWDLHILNIRTSEAEAVAVLRCHHSLGDGLSLMSLLLACFRTTSDPTALPTIPTKSKNNHQKKTASVGARFGASVVRLFTMVGVLWNTLVDVFWFIATMLGFKDTETPIKGRKGVELNKKRFVHRTLILDDIGCVKSAMKASVNDVLLGITTAGLTRYLRRRYRDDNQNLPSNIRLRSVVLVNQRKAPEIHALADMMEEGGGGEMSKKKMRKNVQFGNRIGYVILPIEIVERENPLDYVKRGTAIANRKKSSWEALFTFISAKLAVKLLGTKIASFISHKTLSNTTLSFSNIIGPVEEVGFSNHPLTYIAPSVYGHPHALTLHFNSYMGKMKMVVAVDETIIPDPHRLCTDLAGCLVEMKDAAIRMSEKETSAQEI</sequence>
<comment type="similarity">
    <text evidence="8">In the N-terminal section; belongs to the long-chain O-acyltransferase family.</text>
</comment>
<organism evidence="13 14">
    <name type="scientific">Zostera marina</name>
    <name type="common">Eelgrass</name>
    <dbReference type="NCBI Taxonomy" id="29655"/>
    <lineage>
        <taxon>Eukaryota</taxon>
        <taxon>Viridiplantae</taxon>
        <taxon>Streptophyta</taxon>
        <taxon>Embryophyta</taxon>
        <taxon>Tracheophyta</taxon>
        <taxon>Spermatophyta</taxon>
        <taxon>Magnoliopsida</taxon>
        <taxon>Liliopsida</taxon>
        <taxon>Zosteraceae</taxon>
        <taxon>Zostera</taxon>
    </lineage>
</organism>
<evidence type="ECO:0000256" key="10">
    <source>
        <dbReference type="ARBA" id="ARBA00048109"/>
    </source>
</evidence>
<evidence type="ECO:0000256" key="9">
    <source>
        <dbReference type="ARBA" id="ARBA00047604"/>
    </source>
</evidence>
<dbReference type="InterPro" id="IPR004255">
    <property type="entry name" value="O-acyltransferase_WSD1_N"/>
</dbReference>
<comment type="subcellular location">
    <subcellularLocation>
        <location evidence="1">Cell membrane</location>
        <topology evidence="1">Single-pass membrane protein</topology>
    </subcellularLocation>
    <subcellularLocation>
        <location evidence="2">Endoplasmic reticulum membrane</location>
    </subcellularLocation>
</comment>
<reference evidence="14" key="1">
    <citation type="journal article" date="2016" name="Nature">
        <title>The genome of the seagrass Zostera marina reveals angiosperm adaptation to the sea.</title>
        <authorList>
            <person name="Olsen J.L."/>
            <person name="Rouze P."/>
            <person name="Verhelst B."/>
            <person name="Lin Y.-C."/>
            <person name="Bayer T."/>
            <person name="Collen J."/>
            <person name="Dattolo E."/>
            <person name="De Paoli E."/>
            <person name="Dittami S."/>
            <person name="Maumus F."/>
            <person name="Michel G."/>
            <person name="Kersting A."/>
            <person name="Lauritano C."/>
            <person name="Lohaus R."/>
            <person name="Toepel M."/>
            <person name="Tonon T."/>
            <person name="Vanneste K."/>
            <person name="Amirebrahimi M."/>
            <person name="Brakel J."/>
            <person name="Bostroem C."/>
            <person name="Chovatia M."/>
            <person name="Grimwood J."/>
            <person name="Jenkins J.W."/>
            <person name="Jueterbock A."/>
            <person name="Mraz A."/>
            <person name="Stam W.T."/>
            <person name="Tice H."/>
            <person name="Bornberg-Bauer E."/>
            <person name="Green P.J."/>
            <person name="Pearson G.A."/>
            <person name="Procaccini G."/>
            <person name="Duarte C.M."/>
            <person name="Schmutz J."/>
            <person name="Reusch T.B.H."/>
            <person name="Van de Peer Y."/>
        </authorList>
    </citation>
    <scope>NUCLEOTIDE SEQUENCE [LARGE SCALE GENOMIC DNA]</scope>
    <source>
        <strain evidence="14">cv. Finnish</strain>
    </source>
</reference>
<dbReference type="GO" id="GO:0047196">
    <property type="term" value="F:long-chain-alcohol O-fatty-acyltransferase activity"/>
    <property type="evidence" value="ECO:0007669"/>
    <property type="project" value="UniProtKB-EC"/>
</dbReference>
<evidence type="ECO:0000256" key="1">
    <source>
        <dbReference type="ARBA" id="ARBA00004162"/>
    </source>
</evidence>
<dbReference type="PANTHER" id="PTHR31650">
    <property type="entry name" value="O-ACYLTRANSFERASE (WSD1-LIKE) FAMILY PROTEIN"/>
    <property type="match status" value="1"/>
</dbReference>
<dbReference type="AlphaFoldDB" id="A0A0K9P9B9"/>
<comment type="pathway">
    <text evidence="4">Lipid metabolism.</text>
</comment>
<protein>
    <submittedName>
        <fullName evidence="13">O-acyltransferase WSD1</fullName>
    </submittedName>
</protein>
<dbReference type="SUPFAM" id="SSF52777">
    <property type="entry name" value="CoA-dependent acyltransferases"/>
    <property type="match status" value="1"/>
</dbReference>
<dbReference type="Proteomes" id="UP000036987">
    <property type="component" value="Unassembled WGS sequence"/>
</dbReference>
<keyword evidence="7 13" id="KW-0012">Acyltransferase</keyword>
<keyword evidence="6" id="KW-0256">Endoplasmic reticulum</keyword>
<comment type="catalytic activity">
    <reaction evidence="9">
        <text>a long chain fatty alcohol + a fatty acyl-CoA = a long-chain alcohol wax ester + CoA</text>
        <dbReference type="Rhea" id="RHEA:38443"/>
        <dbReference type="ChEBI" id="CHEBI:17135"/>
        <dbReference type="ChEBI" id="CHEBI:57287"/>
        <dbReference type="ChEBI" id="CHEBI:77636"/>
        <dbReference type="ChEBI" id="CHEBI:235323"/>
        <dbReference type="EC" id="2.3.1.75"/>
    </reaction>
</comment>
<gene>
    <name evidence="13" type="ORF">ZOSMA_313G00030</name>
</gene>
<dbReference type="InterPro" id="IPR045034">
    <property type="entry name" value="O-acyltransferase_WSD1-like"/>
</dbReference>
<feature type="domain" description="O-acyltransferase WSD1 C-terminal" evidence="12">
    <location>
        <begin position="350"/>
        <end position="493"/>
    </location>
</feature>
<evidence type="ECO:0000256" key="3">
    <source>
        <dbReference type="ARBA" id="ARBA00004771"/>
    </source>
</evidence>
<dbReference type="InterPro" id="IPR009721">
    <property type="entry name" value="O-acyltransferase_WSD1_C"/>
</dbReference>
<dbReference type="PANTHER" id="PTHR31650:SF1">
    <property type="entry name" value="WAX ESTER SYNTHASE_DIACYLGLYCEROL ACYLTRANSFERASE 4-RELATED"/>
    <property type="match status" value="1"/>
</dbReference>